<evidence type="ECO:0000313" key="4">
    <source>
        <dbReference type="EMBL" id="WIA09502.1"/>
    </source>
</evidence>
<feature type="compositionally biased region" description="Low complexity" evidence="2">
    <location>
        <begin position="31"/>
        <end position="48"/>
    </location>
</feature>
<feature type="binding site" evidence="1">
    <location>
        <position position="292"/>
    </location>
    <ligand>
        <name>S-adenosyl-L-methionine</name>
        <dbReference type="ChEBI" id="CHEBI:59789"/>
    </ligand>
</feature>
<feature type="active site" description="Nucleophile" evidence="1">
    <location>
        <position position="362"/>
    </location>
</feature>
<proteinExistence type="inferred from homology"/>
<keyword evidence="1" id="KW-0949">S-adenosyl-L-methionine</keyword>
<name>A0ABY8TK61_TETOB</name>
<evidence type="ECO:0000259" key="3">
    <source>
        <dbReference type="PROSITE" id="PS51686"/>
    </source>
</evidence>
<accession>A0ABY8TK61</accession>
<reference evidence="4 5" key="1">
    <citation type="submission" date="2023-05" db="EMBL/GenBank/DDBJ databases">
        <title>A 100% complete, gapless, phased diploid assembly of the Scenedesmus obliquus UTEX 3031 genome.</title>
        <authorList>
            <person name="Biondi T.C."/>
            <person name="Hanschen E.R."/>
            <person name="Kwon T."/>
            <person name="Eng W."/>
            <person name="Kruse C.P.S."/>
            <person name="Koehler S.I."/>
            <person name="Kunde Y."/>
            <person name="Gleasner C.D."/>
            <person name="You Mak K.T."/>
            <person name="Polle J."/>
            <person name="Hovde B.T."/>
            <person name="Starkenburg S.R."/>
        </authorList>
    </citation>
    <scope>NUCLEOTIDE SEQUENCE [LARGE SCALE GENOMIC DNA]</scope>
    <source>
        <strain evidence="4 5">DOE0152z</strain>
    </source>
</reference>
<organism evidence="4 5">
    <name type="scientific">Tetradesmus obliquus</name>
    <name type="common">Green alga</name>
    <name type="synonym">Acutodesmus obliquus</name>
    <dbReference type="NCBI Taxonomy" id="3088"/>
    <lineage>
        <taxon>Eukaryota</taxon>
        <taxon>Viridiplantae</taxon>
        <taxon>Chlorophyta</taxon>
        <taxon>core chlorophytes</taxon>
        <taxon>Chlorophyceae</taxon>
        <taxon>CS clade</taxon>
        <taxon>Sphaeropleales</taxon>
        <taxon>Scenedesmaceae</taxon>
        <taxon>Tetradesmus</taxon>
    </lineage>
</organism>
<dbReference type="InterPro" id="IPR001678">
    <property type="entry name" value="MeTrfase_RsmB-F_NOP2_dom"/>
</dbReference>
<dbReference type="Proteomes" id="UP001244341">
    <property type="component" value="Chromosome 1b"/>
</dbReference>
<comment type="caution">
    <text evidence="1">Lacks conserved residue(s) required for the propagation of feature annotation.</text>
</comment>
<evidence type="ECO:0000256" key="2">
    <source>
        <dbReference type="SAM" id="MobiDB-lite"/>
    </source>
</evidence>
<gene>
    <name evidence="4" type="ORF">OEZ85_008901</name>
</gene>
<dbReference type="PANTHER" id="PTHR22807:SF4">
    <property type="entry name" value="28S RRNA (CYTOSINE-C(5))-METHYLTRANSFERASE"/>
    <property type="match status" value="1"/>
</dbReference>
<evidence type="ECO:0000313" key="5">
    <source>
        <dbReference type="Proteomes" id="UP001244341"/>
    </source>
</evidence>
<dbReference type="SUPFAM" id="SSF53335">
    <property type="entry name" value="S-adenosyl-L-methionine-dependent methyltransferases"/>
    <property type="match status" value="1"/>
</dbReference>
<keyword evidence="1" id="KW-0808">Transferase</keyword>
<feature type="region of interest" description="Disordered" evidence="2">
    <location>
        <begin position="1"/>
        <end position="61"/>
    </location>
</feature>
<dbReference type="PANTHER" id="PTHR22807">
    <property type="entry name" value="NOP2 YEAST -RELATED NOL1/NOP2/FMU SUN DOMAIN-CONTAINING"/>
    <property type="match status" value="1"/>
</dbReference>
<feature type="domain" description="SAM-dependent MTase RsmB/NOP-type" evidence="3">
    <location>
        <begin position="239"/>
        <end position="429"/>
    </location>
</feature>
<keyword evidence="1" id="KW-0489">Methyltransferase</keyword>
<feature type="compositionally biased region" description="Polar residues" evidence="2">
    <location>
        <begin position="15"/>
        <end position="25"/>
    </location>
</feature>
<protein>
    <recommendedName>
        <fullName evidence="3">SAM-dependent MTase RsmB/NOP-type domain-containing protein</fullName>
    </recommendedName>
</protein>
<keyword evidence="1" id="KW-0694">RNA-binding</keyword>
<dbReference type="Pfam" id="PF21153">
    <property type="entry name" value="NSUN5_N"/>
    <property type="match status" value="1"/>
</dbReference>
<sequence length="429" mass="45863">MPKVKKHKSVLAAKQSITKKPATSTQHNNRKPQQQTQQQQSARPSKQASVRPKAPRAGHAAAWPAGQWRCASVIDQQSAEALLRLLSAAETRTAGATIKSLTLAPHIVHKKPTYAVTVETLKHLPLLKAVLAAAGLLQQHQELLPAAAYVLSYELLFGQGFRSKGPAEVAVLAQKSRLQESLQSLLQHAPRSGSSAGHISKARGQQPSSSKKRSRQQSRDDEQAAAAAGPSSSSSSSPRVFAFDKDPKRLKRLQANVAKTGAGSIVLPRQADFLTLDPTAAEFSEVRGVILDPSCSGSGTVVSRMDHLLPQAELDSAEGPGGSSAADAAEQQRVEQLAKFQEAAVLHALKFPALQRLVYSTCSVHQRENEDVVAAVLPAAAAAGFKLVDPFPAWHRRGLPVVAGAELLVRTDAYQDGTDGFFVAVFERQ</sequence>
<evidence type="ECO:0000256" key="1">
    <source>
        <dbReference type="PROSITE-ProRule" id="PRU01023"/>
    </source>
</evidence>
<dbReference type="Gene3D" id="3.40.50.150">
    <property type="entry name" value="Vaccinia Virus protein VP39"/>
    <property type="match status" value="1"/>
</dbReference>
<dbReference type="InterPro" id="IPR048889">
    <property type="entry name" value="NSUN5_RCM1_N"/>
</dbReference>
<feature type="compositionally biased region" description="Low complexity" evidence="2">
    <location>
        <begin position="224"/>
        <end position="238"/>
    </location>
</feature>
<feature type="region of interest" description="Disordered" evidence="2">
    <location>
        <begin position="185"/>
        <end position="241"/>
    </location>
</feature>
<keyword evidence="5" id="KW-1185">Reference proteome</keyword>
<dbReference type="EMBL" id="CP126208">
    <property type="protein sequence ID" value="WIA09502.1"/>
    <property type="molecule type" value="Genomic_DNA"/>
</dbReference>
<feature type="binding site" evidence="1">
    <location>
        <position position="244"/>
    </location>
    <ligand>
        <name>S-adenosyl-L-methionine</name>
        <dbReference type="ChEBI" id="CHEBI:59789"/>
    </ligand>
</feature>
<dbReference type="InterPro" id="IPR023267">
    <property type="entry name" value="RCMT"/>
</dbReference>
<dbReference type="PRINTS" id="PR02008">
    <property type="entry name" value="RCMTFAMILY"/>
</dbReference>
<dbReference type="PROSITE" id="PS51686">
    <property type="entry name" value="SAM_MT_RSMB_NOP"/>
    <property type="match status" value="1"/>
</dbReference>
<comment type="similarity">
    <text evidence="1">Belongs to the class I-like SAM-binding methyltransferase superfamily. RsmB/NOP family.</text>
</comment>
<dbReference type="InterPro" id="IPR029063">
    <property type="entry name" value="SAM-dependent_MTases_sf"/>
</dbReference>
<feature type="binding site" evidence="1">
    <location>
        <position position="272"/>
    </location>
    <ligand>
        <name>S-adenosyl-L-methionine</name>
        <dbReference type="ChEBI" id="CHEBI:59789"/>
    </ligand>
</feature>